<sequence>MSMCVLSKEEGAAELRNQKREKWERERKEREQRKRGYSPQPTLEYFPFVRGGGGAPLRDEKGRIVLAKDVLNGRQSAINNHPTHEQAQLSPPYVERIPRQDRQPHKEEPAIRPRAVPMEEREVVADAVESVTERAEAEEARSRERGRDGRDEEGERRERKGDGRGERRSRSEGGREGVSIPLPVPSALVNDAPNGPTARANTRHIDARHTNNGSENRKILLDGTAYSDCAAFEM</sequence>
<feature type="compositionally biased region" description="Basic and acidic residues" evidence="1">
    <location>
        <begin position="131"/>
        <end position="175"/>
    </location>
</feature>
<reference evidence="2 3" key="1">
    <citation type="journal article" date="2022" name="bioRxiv">
        <title>Genomics of Preaxostyla Flagellates Illuminates Evolutionary Transitions and the Path Towards Mitochondrial Loss.</title>
        <authorList>
            <person name="Novak L.V.F."/>
            <person name="Treitli S.C."/>
            <person name="Pyrih J."/>
            <person name="Halakuc P."/>
            <person name="Pipaliya S.V."/>
            <person name="Vacek V."/>
            <person name="Brzon O."/>
            <person name="Soukal P."/>
            <person name="Eme L."/>
            <person name="Dacks J.B."/>
            <person name="Karnkowska A."/>
            <person name="Elias M."/>
            <person name="Hampl V."/>
        </authorList>
    </citation>
    <scope>NUCLEOTIDE SEQUENCE [LARGE SCALE GENOMIC DNA]</scope>
    <source>
        <strain evidence="2">NAU3</strain>
        <tissue evidence="2">Gut</tissue>
    </source>
</reference>
<evidence type="ECO:0000313" key="3">
    <source>
        <dbReference type="Proteomes" id="UP001281761"/>
    </source>
</evidence>
<feature type="region of interest" description="Disordered" evidence="1">
    <location>
        <begin position="1"/>
        <end position="49"/>
    </location>
</feature>
<evidence type="ECO:0000256" key="1">
    <source>
        <dbReference type="SAM" id="MobiDB-lite"/>
    </source>
</evidence>
<dbReference type="EMBL" id="JARBJD010000379">
    <property type="protein sequence ID" value="KAK2942851.1"/>
    <property type="molecule type" value="Genomic_DNA"/>
</dbReference>
<feature type="compositionally biased region" description="Basic and acidic residues" evidence="1">
    <location>
        <begin position="96"/>
        <end position="124"/>
    </location>
</feature>
<protein>
    <submittedName>
        <fullName evidence="2">Uncharacterized protein</fullName>
    </submittedName>
</protein>
<comment type="caution">
    <text evidence="2">The sequence shown here is derived from an EMBL/GenBank/DDBJ whole genome shotgun (WGS) entry which is preliminary data.</text>
</comment>
<feature type="compositionally biased region" description="Basic and acidic residues" evidence="1">
    <location>
        <begin position="203"/>
        <end position="213"/>
    </location>
</feature>
<feature type="compositionally biased region" description="Polar residues" evidence="1">
    <location>
        <begin position="75"/>
        <end position="89"/>
    </location>
</feature>
<accession>A0ABQ9WWQ4</accession>
<keyword evidence="3" id="KW-1185">Reference proteome</keyword>
<feature type="region of interest" description="Disordered" evidence="1">
    <location>
        <begin position="75"/>
        <end position="213"/>
    </location>
</feature>
<evidence type="ECO:0000313" key="2">
    <source>
        <dbReference type="EMBL" id="KAK2942851.1"/>
    </source>
</evidence>
<organism evidence="2 3">
    <name type="scientific">Blattamonas nauphoetae</name>
    <dbReference type="NCBI Taxonomy" id="2049346"/>
    <lineage>
        <taxon>Eukaryota</taxon>
        <taxon>Metamonada</taxon>
        <taxon>Preaxostyla</taxon>
        <taxon>Oxymonadida</taxon>
        <taxon>Blattamonas</taxon>
    </lineage>
</organism>
<dbReference type="Proteomes" id="UP001281761">
    <property type="component" value="Unassembled WGS sequence"/>
</dbReference>
<proteinExistence type="predicted"/>
<gene>
    <name evidence="2" type="ORF">BLNAU_22235</name>
</gene>
<feature type="compositionally biased region" description="Basic and acidic residues" evidence="1">
    <location>
        <begin position="7"/>
        <end position="34"/>
    </location>
</feature>
<name>A0ABQ9WWQ4_9EUKA</name>